<dbReference type="GO" id="GO:0008270">
    <property type="term" value="F:zinc ion binding"/>
    <property type="evidence" value="ECO:0007669"/>
    <property type="project" value="TreeGrafter"/>
</dbReference>
<dbReference type="AlphaFoldDB" id="A0A3P7K0X9"/>
<evidence type="ECO:0000256" key="1">
    <source>
        <dbReference type="ARBA" id="ARBA00007818"/>
    </source>
</evidence>
<dbReference type="PANTHER" id="PTHR12857">
    <property type="entry name" value="CXXC MOTIF CONTAINING ZINC BINDING PROTEIN"/>
    <property type="match status" value="1"/>
</dbReference>
<name>A0A3P7K0X9_STRVU</name>
<proteinExistence type="inferred from homology"/>
<evidence type="ECO:0000313" key="4">
    <source>
        <dbReference type="EMBL" id="VDM84924.1"/>
    </source>
</evidence>
<protein>
    <submittedName>
        <fullName evidence="4">Uncharacterized protein</fullName>
    </submittedName>
</protein>
<dbReference type="PANTHER" id="PTHR12857:SF0">
    <property type="entry name" value="CXXC MOTIF CONTAINING ZINC BINDING PROTEIN"/>
    <property type="match status" value="1"/>
</dbReference>
<dbReference type="EMBL" id="UYYB01134485">
    <property type="protein sequence ID" value="VDM84924.1"/>
    <property type="molecule type" value="Genomic_DNA"/>
</dbReference>
<evidence type="ECO:0000256" key="2">
    <source>
        <dbReference type="ARBA" id="ARBA00022723"/>
    </source>
</evidence>
<sequence length="144" mass="15991">MNCGESPDHWQYLVEVLEVPGSRGEANLVEKCKLCNRVNTVIAASLLYPKDPIGILEAVKLLSGIPFSLAIIPDSIGSYDAEEHNEEWQSMLQFDCRGLEPFDFEPRNGWTAVGIESGTVFDDIDLSEKVICAFISCTFFLCLV</sequence>
<keyword evidence="2" id="KW-0479">Metal-binding</keyword>
<comment type="similarity">
    <text evidence="1">Belongs to the UPF0587 family.</text>
</comment>
<dbReference type="Pfam" id="PF05907">
    <property type="entry name" value="CXXC_Zn-b_euk"/>
    <property type="match status" value="1"/>
</dbReference>
<reference evidence="4 5" key="1">
    <citation type="submission" date="2018-11" db="EMBL/GenBank/DDBJ databases">
        <authorList>
            <consortium name="Pathogen Informatics"/>
        </authorList>
    </citation>
    <scope>NUCLEOTIDE SEQUENCE [LARGE SCALE GENOMIC DNA]</scope>
</reference>
<dbReference type="Proteomes" id="UP000270094">
    <property type="component" value="Unassembled WGS sequence"/>
</dbReference>
<evidence type="ECO:0000256" key="3">
    <source>
        <dbReference type="ARBA" id="ARBA00022833"/>
    </source>
</evidence>
<accession>A0A3P7K0X9</accession>
<gene>
    <name evidence="4" type="ORF">SVUK_LOCUS19922</name>
</gene>
<dbReference type="SUPFAM" id="SSF141678">
    <property type="entry name" value="MAL13P1.257-like"/>
    <property type="match status" value="2"/>
</dbReference>
<dbReference type="OrthoDB" id="10248838at2759"/>
<evidence type="ECO:0000313" key="5">
    <source>
        <dbReference type="Proteomes" id="UP000270094"/>
    </source>
</evidence>
<keyword evidence="3" id="KW-0862">Zinc</keyword>
<organism evidence="4 5">
    <name type="scientific">Strongylus vulgaris</name>
    <name type="common">Blood worm</name>
    <dbReference type="NCBI Taxonomy" id="40348"/>
    <lineage>
        <taxon>Eukaryota</taxon>
        <taxon>Metazoa</taxon>
        <taxon>Ecdysozoa</taxon>
        <taxon>Nematoda</taxon>
        <taxon>Chromadorea</taxon>
        <taxon>Rhabditida</taxon>
        <taxon>Rhabditina</taxon>
        <taxon>Rhabditomorpha</taxon>
        <taxon>Strongyloidea</taxon>
        <taxon>Strongylidae</taxon>
        <taxon>Strongylus</taxon>
    </lineage>
</organism>
<keyword evidence="5" id="KW-1185">Reference proteome</keyword>
<dbReference type="InterPro" id="IPR008584">
    <property type="entry name" value="CXXC_Zn-binding_euk"/>
</dbReference>